<evidence type="ECO:0000313" key="2">
    <source>
        <dbReference type="EMBL" id="EHK50023.1"/>
    </source>
</evidence>
<gene>
    <name evidence="2" type="ORF">TRIATDRAFT_304287</name>
</gene>
<comment type="caution">
    <text evidence="2">The sequence shown here is derived from an EMBL/GenBank/DDBJ whole genome shotgun (WGS) entry which is preliminary data.</text>
</comment>
<sequence>MTILATRLSLAAATAIGPFYDPSTRNGPAPLCRDPSLLCELCPSKNSPSRATTVQYPSEFANPICRPIGERSRRFEAQGHFKCVQLCLLVQVQCQSHAAIEKDCWQSHHTATATVSPASGQA</sequence>
<protein>
    <submittedName>
        <fullName evidence="2">Uncharacterized protein</fullName>
    </submittedName>
</protein>
<keyword evidence="3" id="KW-1185">Reference proteome</keyword>
<dbReference type="Proteomes" id="UP000005426">
    <property type="component" value="Unassembled WGS sequence"/>
</dbReference>
<dbReference type="eggNOG" id="ENOG502RM66">
    <property type="taxonomic scope" value="Eukaryota"/>
</dbReference>
<evidence type="ECO:0000313" key="3">
    <source>
        <dbReference type="Proteomes" id="UP000005426"/>
    </source>
</evidence>
<feature type="signal peptide" evidence="1">
    <location>
        <begin position="1"/>
        <end position="15"/>
    </location>
</feature>
<keyword evidence="1" id="KW-0732">Signal</keyword>
<reference evidence="2 3" key="1">
    <citation type="journal article" date="2011" name="Genome Biol.">
        <title>Comparative genome sequence analysis underscores mycoparasitism as the ancestral life style of Trichoderma.</title>
        <authorList>
            <person name="Kubicek C.P."/>
            <person name="Herrera-Estrella A."/>
            <person name="Seidl-Seiboth V."/>
            <person name="Martinez D.A."/>
            <person name="Druzhinina I.S."/>
            <person name="Thon M."/>
            <person name="Zeilinger S."/>
            <person name="Casas-Flores S."/>
            <person name="Horwitz B.A."/>
            <person name="Mukherjee P.K."/>
            <person name="Mukherjee M."/>
            <person name="Kredics L."/>
            <person name="Alcaraz L.D."/>
            <person name="Aerts A."/>
            <person name="Antal Z."/>
            <person name="Atanasova L."/>
            <person name="Cervantes-Badillo M.G."/>
            <person name="Challacombe J."/>
            <person name="Chertkov O."/>
            <person name="McCluskey K."/>
            <person name="Coulpier F."/>
            <person name="Deshpande N."/>
            <person name="von Doehren H."/>
            <person name="Ebbole D.J."/>
            <person name="Esquivel-Naranjo E.U."/>
            <person name="Fekete E."/>
            <person name="Flipphi M."/>
            <person name="Glaser F."/>
            <person name="Gomez-Rodriguez E.Y."/>
            <person name="Gruber S."/>
            <person name="Han C."/>
            <person name="Henrissat B."/>
            <person name="Hermosa R."/>
            <person name="Hernandez-Onate M."/>
            <person name="Karaffa L."/>
            <person name="Kosti I."/>
            <person name="Le Crom S."/>
            <person name="Lindquist E."/>
            <person name="Lucas S."/>
            <person name="Luebeck M."/>
            <person name="Luebeck P.S."/>
            <person name="Margeot A."/>
            <person name="Metz B."/>
            <person name="Misra M."/>
            <person name="Nevalainen H."/>
            <person name="Omann M."/>
            <person name="Packer N."/>
            <person name="Perrone G."/>
            <person name="Uresti-Rivera E.E."/>
            <person name="Salamov A."/>
            <person name="Schmoll M."/>
            <person name="Seiboth B."/>
            <person name="Shapiro H."/>
            <person name="Sukno S."/>
            <person name="Tamayo-Ramos J.A."/>
            <person name="Tisch D."/>
            <person name="Wiest A."/>
            <person name="Wilkinson H.H."/>
            <person name="Zhang M."/>
            <person name="Coutinho P.M."/>
            <person name="Kenerley C.M."/>
            <person name="Monte E."/>
            <person name="Baker S.E."/>
            <person name="Grigoriev I.V."/>
        </authorList>
    </citation>
    <scope>NUCLEOTIDE SEQUENCE [LARGE SCALE GENOMIC DNA]</scope>
    <source>
        <strain evidence="3">ATCC 20476 / IMI 206040</strain>
    </source>
</reference>
<proteinExistence type="predicted"/>
<feature type="chain" id="PRO_5012949089" evidence="1">
    <location>
        <begin position="16"/>
        <end position="122"/>
    </location>
</feature>
<dbReference type="HOGENOM" id="CLU_2027044_0_0_1"/>
<dbReference type="AlphaFoldDB" id="G9NHC9"/>
<name>G9NHC9_HYPAI</name>
<organism evidence="2 3">
    <name type="scientific">Hypocrea atroviridis (strain ATCC 20476 / IMI 206040)</name>
    <name type="common">Trichoderma atroviride</name>
    <dbReference type="NCBI Taxonomy" id="452589"/>
    <lineage>
        <taxon>Eukaryota</taxon>
        <taxon>Fungi</taxon>
        <taxon>Dikarya</taxon>
        <taxon>Ascomycota</taxon>
        <taxon>Pezizomycotina</taxon>
        <taxon>Sordariomycetes</taxon>
        <taxon>Hypocreomycetidae</taxon>
        <taxon>Hypocreales</taxon>
        <taxon>Hypocreaceae</taxon>
        <taxon>Trichoderma</taxon>
    </lineage>
</organism>
<accession>G9NHC9</accession>
<evidence type="ECO:0000256" key="1">
    <source>
        <dbReference type="SAM" id="SignalP"/>
    </source>
</evidence>
<dbReference type="EMBL" id="ABDG02000015">
    <property type="protein sequence ID" value="EHK50023.1"/>
    <property type="molecule type" value="Genomic_DNA"/>
</dbReference>